<dbReference type="InterPro" id="IPR051607">
    <property type="entry name" value="Metallo-dep_hydrolases"/>
</dbReference>
<comment type="cofactor">
    <cofactor evidence="1">
        <name>Zn(2+)</name>
        <dbReference type="ChEBI" id="CHEBI:29105"/>
    </cofactor>
</comment>
<dbReference type="Pfam" id="PF01979">
    <property type="entry name" value="Amidohydro_1"/>
    <property type="match status" value="1"/>
</dbReference>
<dbReference type="PANTHER" id="PTHR11271:SF48">
    <property type="entry name" value="AMIDOHYDROLASE-RELATED DOMAIN-CONTAINING PROTEIN"/>
    <property type="match status" value="1"/>
</dbReference>
<evidence type="ECO:0000259" key="5">
    <source>
        <dbReference type="Pfam" id="PF01979"/>
    </source>
</evidence>
<protein>
    <submittedName>
        <fullName evidence="6">Formimidoylglutamate deiminase</fullName>
        <ecNumber evidence="6">3.5.3.13</ecNumber>
    </submittedName>
</protein>
<dbReference type="InterPro" id="IPR010252">
    <property type="entry name" value="HutF"/>
</dbReference>
<gene>
    <name evidence="6" type="primary">hutF</name>
    <name evidence="6" type="ORF">N7E81_02695</name>
</gene>
<sequence length="460" mass="51273">MSKIWKFDGLLLNEGWMCPCYVTTNEQGIIEEIADKNTSSSAVIEVVSGYAIPGFQNAHSHAFQYAMSGLAEIHPDPTSADDFWSWRETMYNIALSMDPDQFEHIATMLYAEMLSHGYTHVAEFHYVHHNKDGLRYDHLAEMGTRLIAAAQTAGIGITLIPIFYQKGGFGQAPGFKQKRFISATAKDYLELLSASEEATKNYSRSNVGIGIHSLRAVDQYAIQATLAETKRLPIHIHIAEQLKEVEDCLAHYQQRPVEWLLNTFDVHSHFHLVHATHLNKKEISGIAQSGAHVVLCPSTEGNLGDGIFPLSTFQQQGGQWSIGTDSHIGLNPLEELRMLDYGQRLTTHRRNQFVSYANGDSGLFGLDMAWKAGRKAMGNQEEAYFAIGQSFDAVVIDSQTPHIATSSPQHILATLIYSGDRSSFKGTLVRGIWKAKDGKHVSFDSILSQYKKTIAKLKIR</sequence>
<evidence type="ECO:0000256" key="2">
    <source>
        <dbReference type="ARBA" id="ARBA00022723"/>
    </source>
</evidence>
<evidence type="ECO:0000256" key="4">
    <source>
        <dbReference type="ARBA" id="ARBA00022833"/>
    </source>
</evidence>
<dbReference type="EC" id="3.5.3.13" evidence="6"/>
<feature type="domain" description="Amidohydrolase-related" evidence="5">
    <location>
        <begin position="51"/>
        <end position="429"/>
    </location>
</feature>
<dbReference type="SUPFAM" id="SSF51556">
    <property type="entry name" value="Metallo-dependent hydrolases"/>
    <property type="match status" value="1"/>
</dbReference>
<dbReference type="Proteomes" id="UP001062165">
    <property type="component" value="Chromosome"/>
</dbReference>
<evidence type="ECO:0000313" key="7">
    <source>
        <dbReference type="Proteomes" id="UP001062165"/>
    </source>
</evidence>
<dbReference type="InterPro" id="IPR006680">
    <property type="entry name" value="Amidohydro-rel"/>
</dbReference>
<organism evidence="6 7">
    <name type="scientific">Reichenbachiella carrageenanivorans</name>
    <dbReference type="NCBI Taxonomy" id="2979869"/>
    <lineage>
        <taxon>Bacteria</taxon>
        <taxon>Pseudomonadati</taxon>
        <taxon>Bacteroidota</taxon>
        <taxon>Cytophagia</taxon>
        <taxon>Cytophagales</taxon>
        <taxon>Reichenbachiellaceae</taxon>
        <taxon>Reichenbachiella</taxon>
    </lineage>
</organism>
<dbReference type="NCBIfam" id="NF006681">
    <property type="entry name" value="PRK09229.1-2"/>
    <property type="match status" value="1"/>
</dbReference>
<dbReference type="PANTHER" id="PTHR11271">
    <property type="entry name" value="GUANINE DEAMINASE"/>
    <property type="match status" value="1"/>
</dbReference>
<dbReference type="InterPro" id="IPR032466">
    <property type="entry name" value="Metal_Hydrolase"/>
</dbReference>
<dbReference type="Gene3D" id="2.30.40.10">
    <property type="entry name" value="Urease, subunit C, domain 1"/>
    <property type="match status" value="1"/>
</dbReference>
<reference evidence="6" key="1">
    <citation type="submission" date="2022-10" db="EMBL/GenBank/DDBJ databases">
        <title>Comparative genomics and taxonomic characterization of three novel marine species of genus Reichenbachiella exhibiting antioxidant and polysaccharide degradation activities.</title>
        <authorList>
            <person name="Muhammad N."/>
            <person name="Lee Y.-J."/>
            <person name="Ko J."/>
            <person name="Kim S.-G."/>
        </authorList>
    </citation>
    <scope>NUCLEOTIDE SEQUENCE</scope>
    <source>
        <strain evidence="6">Wsw4-B4</strain>
    </source>
</reference>
<proteinExistence type="predicted"/>
<dbReference type="InterPro" id="IPR011059">
    <property type="entry name" value="Metal-dep_hydrolase_composite"/>
</dbReference>
<evidence type="ECO:0000256" key="3">
    <source>
        <dbReference type="ARBA" id="ARBA00022801"/>
    </source>
</evidence>
<evidence type="ECO:0000313" key="6">
    <source>
        <dbReference type="EMBL" id="UXX80014.1"/>
    </source>
</evidence>
<dbReference type="EMBL" id="CP106735">
    <property type="protein sequence ID" value="UXX80014.1"/>
    <property type="molecule type" value="Genomic_DNA"/>
</dbReference>
<name>A0ABY6D2N5_9BACT</name>
<keyword evidence="7" id="KW-1185">Reference proteome</keyword>
<keyword evidence="3 6" id="KW-0378">Hydrolase</keyword>
<keyword evidence="2" id="KW-0479">Metal-binding</keyword>
<dbReference type="GO" id="GO:0050416">
    <property type="term" value="F:formimidoylglutamate deiminase activity"/>
    <property type="evidence" value="ECO:0007669"/>
    <property type="project" value="UniProtKB-EC"/>
</dbReference>
<keyword evidence="4" id="KW-0862">Zinc</keyword>
<accession>A0ABY6D2N5</accession>
<dbReference type="RefSeq" id="WP_263051744.1">
    <property type="nucleotide sequence ID" value="NZ_CP106735.1"/>
</dbReference>
<dbReference type="Gene3D" id="3.20.20.140">
    <property type="entry name" value="Metal-dependent hydrolases"/>
    <property type="match status" value="1"/>
</dbReference>
<evidence type="ECO:0000256" key="1">
    <source>
        <dbReference type="ARBA" id="ARBA00001947"/>
    </source>
</evidence>
<dbReference type="NCBIfam" id="TIGR02022">
    <property type="entry name" value="hutF"/>
    <property type="match status" value="1"/>
</dbReference>